<dbReference type="InterPro" id="IPR000198">
    <property type="entry name" value="RhoGAP_dom"/>
</dbReference>
<feature type="compositionally biased region" description="Polar residues" evidence="2">
    <location>
        <begin position="933"/>
        <end position="945"/>
    </location>
</feature>
<keyword evidence="1" id="KW-0343">GTPase activation</keyword>
<feature type="region of interest" description="Disordered" evidence="2">
    <location>
        <begin position="621"/>
        <end position="640"/>
    </location>
</feature>
<dbReference type="InterPro" id="IPR001849">
    <property type="entry name" value="PH_domain"/>
</dbReference>
<dbReference type="Gene3D" id="2.30.42.10">
    <property type="match status" value="1"/>
</dbReference>
<feature type="domain" description="Rho-GAP" evidence="5">
    <location>
        <begin position="1374"/>
        <end position="1566"/>
    </location>
</feature>
<dbReference type="PROSITE" id="PS50003">
    <property type="entry name" value="PH_DOMAIN"/>
    <property type="match status" value="1"/>
</dbReference>
<reference evidence="6" key="1">
    <citation type="journal article" date="2023" name="G3 (Bethesda)">
        <title>A reference genome for the long-term kleptoplast-retaining sea slug Elysia crispata morphotype clarki.</title>
        <authorList>
            <person name="Eastman K.E."/>
            <person name="Pendleton A.L."/>
            <person name="Shaikh M.A."/>
            <person name="Suttiyut T."/>
            <person name="Ogas R."/>
            <person name="Tomko P."/>
            <person name="Gavelis G."/>
            <person name="Widhalm J.R."/>
            <person name="Wisecaver J.H."/>
        </authorList>
    </citation>
    <scope>NUCLEOTIDE SEQUENCE</scope>
    <source>
        <strain evidence="6">ECLA1</strain>
    </source>
</reference>
<feature type="region of interest" description="Disordered" evidence="2">
    <location>
        <begin position="286"/>
        <end position="329"/>
    </location>
</feature>
<feature type="compositionally biased region" description="Low complexity" evidence="2">
    <location>
        <begin position="954"/>
        <end position="966"/>
    </location>
</feature>
<feature type="compositionally biased region" description="Polar residues" evidence="2">
    <location>
        <begin position="417"/>
        <end position="435"/>
    </location>
</feature>
<feature type="compositionally biased region" description="Polar residues" evidence="2">
    <location>
        <begin position="2318"/>
        <end position="2338"/>
    </location>
</feature>
<accession>A0AAE1ARD9</accession>
<feature type="region of interest" description="Disordered" evidence="2">
    <location>
        <begin position="1865"/>
        <end position="1889"/>
    </location>
</feature>
<feature type="compositionally biased region" description="Polar residues" evidence="2">
    <location>
        <begin position="708"/>
        <end position="720"/>
    </location>
</feature>
<feature type="compositionally biased region" description="Basic and acidic residues" evidence="2">
    <location>
        <begin position="2273"/>
        <end position="2290"/>
    </location>
</feature>
<dbReference type="PROSITE" id="PS50238">
    <property type="entry name" value="RHOGAP"/>
    <property type="match status" value="1"/>
</dbReference>
<feature type="compositionally biased region" description="Low complexity" evidence="2">
    <location>
        <begin position="981"/>
        <end position="998"/>
    </location>
</feature>
<feature type="compositionally biased region" description="Low complexity" evidence="2">
    <location>
        <begin position="847"/>
        <end position="858"/>
    </location>
</feature>
<feature type="compositionally biased region" description="Acidic residues" evidence="2">
    <location>
        <begin position="169"/>
        <end position="182"/>
    </location>
</feature>
<dbReference type="Proteomes" id="UP001283361">
    <property type="component" value="Unassembled WGS sequence"/>
</dbReference>
<evidence type="ECO:0008006" key="8">
    <source>
        <dbReference type="Google" id="ProtNLM"/>
    </source>
</evidence>
<sequence length="2381" mass="261722">MGCCAEGALGIRVEHGSPKVHLAQEIGAARREKAATGNVPYLDFVACEEKLSPKSSQSVSGRRTIVTACVETEDPRGVSTVSSFTSNQRRPAPIGASSSSVNSNVCQDRRSDSVWDTSSREFDFVHPQPPTDADQWEGPHAVVIPRGPLGFGFTLRHFVVYPPQPVLDDSSDGAEGLEDDGDYCSQGRDSLYQHQRPRLQRQLSIKPHDTIFVRTVKENSPADLSGLHPGDRLVAINGDSVTGKPYQQIIETIHNCDSILKLLVVPKDEDILQMAYPIQSEESFIPNNSSLSDIRGRSGGEHLYPVHSQSSLSTDEGKPAQKNRGRTGSDVFFQQHDVRHSFPLSGLESQVIDYRLGPSSEYQPLRSGMYHQQVQTGPNFGSNKEAQMSAQESNFAMTCNIPSKSKYSVGLYFPPKTSSGNSNSSHTEMSKSAASVTRRKSSLDESSVLSASAKSRDYFIRYSTDKAASDNRNRYSPRHSAYERYTTESPPETFICRSKTISNISPTKSLTQPLLQTTAQVSAPTRHYVPVLSESKMPSSSDSIDHRTGSQFVVRIPYDQQQQQSALAGTEPQTVTLPLVRQNYGTTFALTRSPTATHIEIQKSIGKPIVSQRKYQFEVAAASEQTPAPPTVPSGGAHNRYKTEIEKIRTQPKFSSIAMRKASFEQSPDRDPPGFDDPEQNESGSQNFQLSKVETAQPTIKVRKISSERYTSGTSLPTSDMQDRDRSGSNIRIFVSPGNPPHTSSSSVVEIGIDSYKKPTLRTQASGQHQSQLYTNDSTLLQASSSTGPSSSPTLSKESIYRGPSSSAGSRGSLGGDSSAGLADSGVWVKSYHSSSSTDMLDGIGSGSIDSSSCSSNVPPIPSVVTGDDNGDNMSRLSTGRPPRKTSYLSAVNAPAPKTSLPIQQPGPIESRSNLMQTPQQQVAQSRAQAQALPQSFSLLSAETVSPSNPPNPSEESTLASSVSHSDSPIISKEICSSSSLSLQFPSSPMPSTGSSQSLNSMVSGTGADSGSSAPSTEAPEVTASSAICRIQAQSMEGHHHGEMLGFSSGDGDAGVTMRKKVQESLEDQANKLHRRTSYLMATARDRTNTVPIEQAFSSPQAPQDVGHIQTSGSARHQSSAKLNKFFGEMIPSIAEGVEIIKSSEGEETPEIIRKGPLSCKISVIEGKKCSDRSWKAVFATLRQNELFLTREKDSPASSGFEDQHIPLCSIMVEFARDYAKKKKHVFRMSTHNECEYLFQTEDRGTMLCWIQAIKSINEPDKAGKMDEMIASEQDRHFQATPIEINIIPSHKMSPQIGGHKGRKLSALSLKAKLSSSPSMRRKKSSVIEKDESIKKTWMGRISMMKSSKKHSEDSNSISLSEQDGDLDKMQFGVRLEDCFPSPHNQYVPLIVELCTRIVEARGLEVIGVYRVPGNSAAINALTEEFNRGIDAVNIDNEKLLDINVISSLLKSFFRKLDDPLVPSEYYENFIEANRHPDESKRKLKIKRLLHLLPPHHHETFRHMAEHLNKVASYGNINKMDAKNLAIMFGPTLVRKKEDDTVSLVTDMSDQCRIVESIILHHDWFFSTWDQDNYIPMETTVETVNLDDGQNTLKDEDEEADSAISTKELISSIVGAASKKLRSQRQAASLDIVESVDGSSTVESSPVNFSERNIDEEVYLASLTKTGKSSPSRSASEEFLNKKGTFSGTRSDVVGGSSIVVPVAPIMAASLNTNKKTKGRCGSSSSDPYFGELQYADATPPSPSLSSSTATGVTNISRYFSDESLLADVIDSNDELDDEMEILHPGGRLPTSLSRDAIHDTLKRIGNDVSALLHTFEQKQQKERERRRREQERVEAEHRRTRLELEQEDFEEGFNSWLLPPSWKKSTSGSKEGKIGNEQPSCGTSFSLPTNKMPDVVSSSYLGEHYPYDQERALFMRGKGELMTSPKVISNVSLPPQQPSTTVFSPQQGALVSLPSSHMEPKLKLSQRESPDFLLTDLHIQESPKEEIRSLPQNHLPHDSQARFRQQLTSGADKDLQKPLASLRHSFGRRHGSLDSLIDMIDKDKRASWASSDSEDGSDLLTSITTTFDQKLQILLNPKYKLTGAGRKAHKSDNITSENTNKGIESPRKADISKTTLPNTKQTSYTMAALLDSDRSFQDPSLHRSAKSDPKIGIASRFERNDNVRAASSSPKSCSPLDNVAYTSQLRKRDLPDFRSFFGKIASSSSQQRDLASVILTQPKKLDFGNNGSGRNRVVRRNSGRTGKPDVMRSKSEKLEMNSERRVESAVVSSDLKSSDRGDKENLETPEQVRNRKNQHRRHTVGGVEDFEHISALTHINDNSNAGKYHGDNSSVSSQHENPSAWEQLRPALKETGPGSMQAWIQRERLRGSTPDLSCKQEKNG</sequence>
<feature type="region of interest" description="Disordered" evidence="2">
    <location>
        <begin position="169"/>
        <end position="188"/>
    </location>
</feature>
<feature type="compositionally biased region" description="Basic residues" evidence="2">
    <location>
        <begin position="2291"/>
        <end position="2300"/>
    </location>
</feature>
<dbReference type="SMART" id="SM00228">
    <property type="entry name" value="PDZ"/>
    <property type="match status" value="1"/>
</dbReference>
<dbReference type="SMART" id="SM00233">
    <property type="entry name" value="PH"/>
    <property type="match status" value="1"/>
</dbReference>
<dbReference type="PANTHER" id="PTHR23175">
    <property type="entry name" value="PDZ DOMAIN-CONTAINING PROTEIN"/>
    <property type="match status" value="1"/>
</dbReference>
<feature type="compositionally biased region" description="Polar residues" evidence="2">
    <location>
        <begin position="79"/>
        <end position="89"/>
    </location>
</feature>
<dbReference type="InterPro" id="IPR008936">
    <property type="entry name" value="Rho_GTPase_activation_prot"/>
</dbReference>
<feature type="region of interest" description="Disordered" evidence="2">
    <location>
        <begin position="2318"/>
        <end position="2341"/>
    </location>
</feature>
<feature type="compositionally biased region" description="Polar residues" evidence="2">
    <location>
        <begin position="2094"/>
        <end position="2103"/>
    </location>
</feature>
<feature type="region of interest" description="Disordered" evidence="2">
    <location>
        <begin position="2221"/>
        <end position="2303"/>
    </location>
</feature>
<evidence type="ECO:0000259" key="5">
    <source>
        <dbReference type="PROSITE" id="PS50238"/>
    </source>
</evidence>
<feature type="region of interest" description="Disordered" evidence="2">
    <location>
        <begin position="417"/>
        <end position="448"/>
    </location>
</feature>
<feature type="region of interest" description="Disordered" evidence="2">
    <location>
        <begin position="981"/>
        <end position="1023"/>
    </location>
</feature>
<feature type="compositionally biased region" description="Polar residues" evidence="2">
    <location>
        <begin position="999"/>
        <end position="1016"/>
    </location>
</feature>
<dbReference type="Gene3D" id="2.30.29.30">
    <property type="entry name" value="Pleckstrin-homology domain (PH domain)/Phosphotyrosine-binding domain (PTB)"/>
    <property type="match status" value="1"/>
</dbReference>
<feature type="region of interest" description="Disordered" evidence="2">
    <location>
        <begin position="781"/>
        <end position="819"/>
    </location>
</feature>
<dbReference type="SUPFAM" id="SSF50729">
    <property type="entry name" value="PH domain-like"/>
    <property type="match status" value="1"/>
</dbReference>
<name>A0AAE1ARD9_9GAST</name>
<dbReference type="InterPro" id="IPR001478">
    <property type="entry name" value="PDZ"/>
</dbReference>
<feature type="compositionally biased region" description="Low complexity" evidence="2">
    <location>
        <begin position="917"/>
        <end position="932"/>
    </location>
</feature>
<feature type="region of interest" description="Disordered" evidence="2">
    <location>
        <begin position="77"/>
        <end position="105"/>
    </location>
</feature>
<dbReference type="Gene3D" id="1.10.555.10">
    <property type="entry name" value="Rho GTPase activation protein"/>
    <property type="match status" value="1"/>
</dbReference>
<dbReference type="PROSITE" id="PS50106">
    <property type="entry name" value="PDZ"/>
    <property type="match status" value="1"/>
</dbReference>
<dbReference type="SUPFAM" id="SSF48350">
    <property type="entry name" value="GTPase activation domain, GAP"/>
    <property type="match status" value="1"/>
</dbReference>
<feature type="region of interest" description="Disordered" evidence="2">
    <location>
        <begin position="1816"/>
        <end position="1836"/>
    </location>
</feature>
<feature type="compositionally biased region" description="Basic and acidic residues" evidence="2">
    <location>
        <begin position="2243"/>
        <end position="2264"/>
    </location>
</feature>
<feature type="region of interest" description="Disordered" evidence="2">
    <location>
        <begin position="2085"/>
        <end position="2119"/>
    </location>
</feature>
<feature type="region of interest" description="Disordered" evidence="2">
    <location>
        <begin position="661"/>
        <end position="748"/>
    </location>
</feature>
<dbReference type="EMBL" id="JAWDGP010001473">
    <property type="protein sequence ID" value="KAK3791352.1"/>
    <property type="molecule type" value="Genomic_DNA"/>
</dbReference>
<dbReference type="PANTHER" id="PTHR23175:SF23">
    <property type="entry name" value="PDZ DOMAIN-CONTAINING PROTEIN"/>
    <property type="match status" value="1"/>
</dbReference>
<feature type="compositionally biased region" description="Polar residues" evidence="2">
    <location>
        <begin position="681"/>
        <end position="698"/>
    </location>
</feature>
<dbReference type="Pfam" id="PF00595">
    <property type="entry name" value="PDZ"/>
    <property type="match status" value="1"/>
</dbReference>
<evidence type="ECO:0000259" key="4">
    <source>
        <dbReference type="PROSITE" id="PS50106"/>
    </source>
</evidence>
<feature type="compositionally biased region" description="Low complexity" evidence="2">
    <location>
        <begin position="784"/>
        <end position="819"/>
    </location>
</feature>
<proteinExistence type="predicted"/>
<evidence type="ECO:0000313" key="6">
    <source>
        <dbReference type="EMBL" id="KAK3791352.1"/>
    </source>
</evidence>
<evidence type="ECO:0000259" key="3">
    <source>
        <dbReference type="PROSITE" id="PS50003"/>
    </source>
</evidence>
<feature type="compositionally biased region" description="Polar residues" evidence="2">
    <location>
        <begin position="1878"/>
        <end position="1889"/>
    </location>
</feature>
<protein>
    <recommendedName>
        <fullName evidence="8">Rho GTPase-activating protein 21</fullName>
    </recommendedName>
</protein>
<dbReference type="Pfam" id="PF00620">
    <property type="entry name" value="RhoGAP"/>
    <property type="match status" value="1"/>
</dbReference>
<feature type="region of interest" description="Disordered" evidence="2">
    <location>
        <begin position="843"/>
        <end position="966"/>
    </location>
</feature>
<dbReference type="SUPFAM" id="SSF50156">
    <property type="entry name" value="PDZ domain-like"/>
    <property type="match status" value="1"/>
</dbReference>
<organism evidence="6 7">
    <name type="scientific">Elysia crispata</name>
    <name type="common">lettuce slug</name>
    <dbReference type="NCBI Taxonomy" id="231223"/>
    <lineage>
        <taxon>Eukaryota</taxon>
        <taxon>Metazoa</taxon>
        <taxon>Spiralia</taxon>
        <taxon>Lophotrochozoa</taxon>
        <taxon>Mollusca</taxon>
        <taxon>Gastropoda</taxon>
        <taxon>Heterobranchia</taxon>
        <taxon>Euthyneura</taxon>
        <taxon>Panpulmonata</taxon>
        <taxon>Sacoglossa</taxon>
        <taxon>Placobranchoidea</taxon>
        <taxon>Plakobranchidae</taxon>
        <taxon>Elysia</taxon>
    </lineage>
</organism>
<dbReference type="Pfam" id="PF15410">
    <property type="entry name" value="PH_9"/>
    <property type="match status" value="1"/>
</dbReference>
<dbReference type="GO" id="GO:0005096">
    <property type="term" value="F:GTPase activator activity"/>
    <property type="evidence" value="ECO:0007669"/>
    <property type="project" value="UniProtKB-KW"/>
</dbReference>
<feature type="compositionally biased region" description="Polar residues" evidence="2">
    <location>
        <begin position="96"/>
        <end position="105"/>
    </location>
</feature>
<dbReference type="InterPro" id="IPR011993">
    <property type="entry name" value="PH-like_dom_sf"/>
</dbReference>
<evidence type="ECO:0000256" key="1">
    <source>
        <dbReference type="ARBA" id="ARBA00022468"/>
    </source>
</evidence>
<keyword evidence="7" id="KW-1185">Reference proteome</keyword>
<feature type="domain" description="PH" evidence="3">
    <location>
        <begin position="1151"/>
        <end position="1259"/>
    </location>
</feature>
<dbReference type="SMART" id="SM00324">
    <property type="entry name" value="RhoGAP"/>
    <property type="match status" value="1"/>
</dbReference>
<dbReference type="GO" id="GO:0007165">
    <property type="term" value="P:signal transduction"/>
    <property type="evidence" value="ECO:0007669"/>
    <property type="project" value="InterPro"/>
</dbReference>
<dbReference type="InterPro" id="IPR041681">
    <property type="entry name" value="PH_9"/>
</dbReference>
<gene>
    <name evidence="6" type="ORF">RRG08_012534</name>
</gene>
<evidence type="ECO:0000256" key="2">
    <source>
        <dbReference type="SAM" id="MobiDB-lite"/>
    </source>
</evidence>
<feature type="domain" description="PDZ" evidence="4">
    <location>
        <begin position="211"/>
        <end position="268"/>
    </location>
</feature>
<comment type="caution">
    <text evidence="6">The sequence shown here is derived from an EMBL/GenBank/DDBJ whole genome shotgun (WGS) entry which is preliminary data.</text>
</comment>
<evidence type="ECO:0000313" key="7">
    <source>
        <dbReference type="Proteomes" id="UP001283361"/>
    </source>
</evidence>
<dbReference type="InterPro" id="IPR036034">
    <property type="entry name" value="PDZ_sf"/>
</dbReference>